<dbReference type="EMBL" id="BMJV01000001">
    <property type="protein sequence ID" value="GGG59939.1"/>
    <property type="molecule type" value="Genomic_DNA"/>
</dbReference>
<sequence>MDPFRDFVADILLRSLDMASALTCSKLMINDSFVRAEGTGRLERAARYTNGRLKEAALQR</sequence>
<proteinExistence type="predicted"/>
<evidence type="ECO:0000313" key="2">
    <source>
        <dbReference type="Proteomes" id="UP000617145"/>
    </source>
</evidence>
<gene>
    <name evidence="1" type="ORF">GCM10011415_02380</name>
</gene>
<organism evidence="1 2">
    <name type="scientific">Salipiger pallidus</name>
    <dbReference type="NCBI Taxonomy" id="1775170"/>
    <lineage>
        <taxon>Bacteria</taxon>
        <taxon>Pseudomonadati</taxon>
        <taxon>Pseudomonadota</taxon>
        <taxon>Alphaproteobacteria</taxon>
        <taxon>Rhodobacterales</taxon>
        <taxon>Roseobacteraceae</taxon>
        <taxon>Salipiger</taxon>
    </lineage>
</organism>
<accession>A0A8J3EEU8</accession>
<evidence type="ECO:0000313" key="1">
    <source>
        <dbReference type="EMBL" id="GGG59939.1"/>
    </source>
</evidence>
<dbReference type="Proteomes" id="UP000617145">
    <property type="component" value="Unassembled WGS sequence"/>
</dbReference>
<dbReference type="AlphaFoldDB" id="A0A8J3EEU8"/>
<keyword evidence="2" id="KW-1185">Reference proteome</keyword>
<name>A0A8J3EEU8_9RHOB</name>
<reference evidence="1" key="1">
    <citation type="journal article" date="2014" name="Int. J. Syst. Evol. Microbiol.">
        <title>Complete genome sequence of Corynebacterium casei LMG S-19264T (=DSM 44701T), isolated from a smear-ripened cheese.</title>
        <authorList>
            <consortium name="US DOE Joint Genome Institute (JGI-PGF)"/>
            <person name="Walter F."/>
            <person name="Albersmeier A."/>
            <person name="Kalinowski J."/>
            <person name="Ruckert C."/>
        </authorList>
    </citation>
    <scope>NUCLEOTIDE SEQUENCE</scope>
    <source>
        <strain evidence="1">CGMCC 1.15762</strain>
    </source>
</reference>
<protein>
    <submittedName>
        <fullName evidence="1">Uncharacterized protein</fullName>
    </submittedName>
</protein>
<comment type="caution">
    <text evidence="1">The sequence shown here is derived from an EMBL/GenBank/DDBJ whole genome shotgun (WGS) entry which is preliminary data.</text>
</comment>
<reference evidence="1" key="2">
    <citation type="submission" date="2020-09" db="EMBL/GenBank/DDBJ databases">
        <authorList>
            <person name="Sun Q."/>
            <person name="Zhou Y."/>
        </authorList>
    </citation>
    <scope>NUCLEOTIDE SEQUENCE</scope>
    <source>
        <strain evidence="1">CGMCC 1.15762</strain>
    </source>
</reference>